<sequence>VNQFNLAETHFTAIQHPIYLITVAYCYNIALQVYTLSRGLLIESINSTWPRHAIQLFKIQYFSLHSLIDSFNLTFN</sequence>
<keyword evidence="2" id="KW-1185">Reference proteome</keyword>
<proteinExistence type="predicted"/>
<feature type="non-terminal residue" evidence="1">
    <location>
        <position position="76"/>
    </location>
</feature>
<evidence type="ECO:0000313" key="2">
    <source>
        <dbReference type="Proteomes" id="UP000541444"/>
    </source>
</evidence>
<dbReference type="Proteomes" id="UP000541444">
    <property type="component" value="Unassembled WGS sequence"/>
</dbReference>
<dbReference type="AlphaFoldDB" id="A0A7J7N829"/>
<comment type="caution">
    <text evidence="1">The sequence shown here is derived from an EMBL/GenBank/DDBJ whole genome shotgun (WGS) entry which is preliminary data.</text>
</comment>
<name>A0A7J7N829_9MAGN</name>
<protein>
    <submittedName>
        <fullName evidence="1">Uncharacterized protein</fullName>
    </submittedName>
</protein>
<dbReference type="EMBL" id="JACGCM010000999">
    <property type="protein sequence ID" value="KAF6163170.1"/>
    <property type="molecule type" value="Genomic_DNA"/>
</dbReference>
<accession>A0A7J7N829</accession>
<gene>
    <name evidence="1" type="ORF">GIB67_025034</name>
</gene>
<organism evidence="1 2">
    <name type="scientific">Kingdonia uniflora</name>
    <dbReference type="NCBI Taxonomy" id="39325"/>
    <lineage>
        <taxon>Eukaryota</taxon>
        <taxon>Viridiplantae</taxon>
        <taxon>Streptophyta</taxon>
        <taxon>Embryophyta</taxon>
        <taxon>Tracheophyta</taxon>
        <taxon>Spermatophyta</taxon>
        <taxon>Magnoliopsida</taxon>
        <taxon>Ranunculales</taxon>
        <taxon>Circaeasteraceae</taxon>
        <taxon>Kingdonia</taxon>
    </lineage>
</organism>
<evidence type="ECO:0000313" key="1">
    <source>
        <dbReference type="EMBL" id="KAF6163170.1"/>
    </source>
</evidence>
<reference evidence="1 2" key="1">
    <citation type="journal article" date="2020" name="IScience">
        <title>Genome Sequencing of the Endangered Kingdonia uniflora (Circaeasteraceae, Ranunculales) Reveals Potential Mechanisms of Evolutionary Specialization.</title>
        <authorList>
            <person name="Sun Y."/>
            <person name="Deng T."/>
            <person name="Zhang A."/>
            <person name="Moore M.J."/>
            <person name="Landis J.B."/>
            <person name="Lin N."/>
            <person name="Zhang H."/>
            <person name="Zhang X."/>
            <person name="Huang J."/>
            <person name="Zhang X."/>
            <person name="Sun H."/>
            <person name="Wang H."/>
        </authorList>
    </citation>
    <scope>NUCLEOTIDE SEQUENCE [LARGE SCALE GENOMIC DNA]</scope>
    <source>
        <strain evidence="1">TB1705</strain>
        <tissue evidence="1">Leaf</tissue>
    </source>
</reference>